<organism evidence="1 2">
    <name type="scientific">Pleurodeles waltl</name>
    <name type="common">Iberian ribbed newt</name>
    <dbReference type="NCBI Taxonomy" id="8319"/>
    <lineage>
        <taxon>Eukaryota</taxon>
        <taxon>Metazoa</taxon>
        <taxon>Chordata</taxon>
        <taxon>Craniata</taxon>
        <taxon>Vertebrata</taxon>
        <taxon>Euteleostomi</taxon>
        <taxon>Amphibia</taxon>
        <taxon>Batrachia</taxon>
        <taxon>Caudata</taxon>
        <taxon>Salamandroidea</taxon>
        <taxon>Salamandridae</taxon>
        <taxon>Pleurodelinae</taxon>
        <taxon>Pleurodeles</taxon>
    </lineage>
</organism>
<protein>
    <submittedName>
        <fullName evidence="1">Uncharacterized protein</fullName>
    </submittedName>
</protein>
<dbReference type="Proteomes" id="UP001066276">
    <property type="component" value="Chromosome 1_1"/>
</dbReference>
<sequence length="146" mass="16015">MAVGHDAEVVQAVLHLVGEAGSSDLSCSTRPGSKGLSPATIGSNLAGVSFYGKLFFGWDLAKDDIQVGRQSQVKLSVLQMELERGGLKVSDFHLYYLAVRQQYAAFWCDEEMNCKKRLLSGLVDGPYLQMRRLGNMGHCMACLRIV</sequence>
<gene>
    <name evidence="1" type="ORF">NDU88_006015</name>
</gene>
<evidence type="ECO:0000313" key="2">
    <source>
        <dbReference type="Proteomes" id="UP001066276"/>
    </source>
</evidence>
<keyword evidence="2" id="KW-1185">Reference proteome</keyword>
<dbReference type="EMBL" id="JANPWB010000001">
    <property type="protein sequence ID" value="KAJ1218435.1"/>
    <property type="molecule type" value="Genomic_DNA"/>
</dbReference>
<name>A0AAV7WWX4_PLEWA</name>
<proteinExistence type="predicted"/>
<evidence type="ECO:0000313" key="1">
    <source>
        <dbReference type="EMBL" id="KAJ1218435.1"/>
    </source>
</evidence>
<dbReference type="AlphaFoldDB" id="A0AAV7WWX4"/>
<comment type="caution">
    <text evidence="1">The sequence shown here is derived from an EMBL/GenBank/DDBJ whole genome shotgun (WGS) entry which is preliminary data.</text>
</comment>
<reference evidence="1" key="1">
    <citation type="journal article" date="2022" name="bioRxiv">
        <title>Sequencing and chromosome-scale assembly of the giantPleurodeles waltlgenome.</title>
        <authorList>
            <person name="Brown T."/>
            <person name="Elewa A."/>
            <person name="Iarovenko S."/>
            <person name="Subramanian E."/>
            <person name="Araus A.J."/>
            <person name="Petzold A."/>
            <person name="Susuki M."/>
            <person name="Suzuki K.-i.T."/>
            <person name="Hayashi T."/>
            <person name="Toyoda A."/>
            <person name="Oliveira C."/>
            <person name="Osipova E."/>
            <person name="Leigh N.D."/>
            <person name="Simon A."/>
            <person name="Yun M.H."/>
        </authorList>
    </citation>
    <scope>NUCLEOTIDE SEQUENCE</scope>
    <source>
        <strain evidence="1">20211129_DDA</strain>
        <tissue evidence="1">Liver</tissue>
    </source>
</reference>
<accession>A0AAV7WWX4</accession>